<dbReference type="EMBL" id="BONV01000003">
    <property type="protein sequence ID" value="GIG78111.1"/>
    <property type="molecule type" value="Genomic_DNA"/>
</dbReference>
<organism evidence="2 3">
    <name type="scientific">Planotetraspora kaengkrachanensis</name>
    <dbReference type="NCBI Taxonomy" id="575193"/>
    <lineage>
        <taxon>Bacteria</taxon>
        <taxon>Bacillati</taxon>
        <taxon>Actinomycetota</taxon>
        <taxon>Actinomycetes</taxon>
        <taxon>Streptosporangiales</taxon>
        <taxon>Streptosporangiaceae</taxon>
        <taxon>Planotetraspora</taxon>
    </lineage>
</organism>
<feature type="signal peptide" evidence="1">
    <location>
        <begin position="1"/>
        <end position="20"/>
    </location>
</feature>
<accession>A0A8J3M303</accession>
<keyword evidence="3" id="KW-1185">Reference proteome</keyword>
<evidence type="ECO:0000256" key="1">
    <source>
        <dbReference type="SAM" id="SignalP"/>
    </source>
</evidence>
<protein>
    <submittedName>
        <fullName evidence="2">Lipoprotein</fullName>
    </submittedName>
</protein>
<dbReference type="AlphaFoldDB" id="A0A8J3M303"/>
<dbReference type="PROSITE" id="PS51318">
    <property type="entry name" value="TAT"/>
    <property type="match status" value="1"/>
</dbReference>
<name>A0A8J3M303_9ACTN</name>
<sequence length="256" mass="26320">MSRTRLHRRSLLAAASGALALGLLTGCGGTDTAAPATATTPATAAASPAASPTSTGLAALSGAEVIKQAHEASTSAKSVHLRGAFSDDDGTYELDTTMVRGKGGAGRITLDGQSVELTVIGKSAYMKGDKAFWAAAAGADAASMLAGKYVKMPSTEKGFGDLAALVEFDKMYGEMFSDTGDVKVTEPTEINGVPAITLHADDGSKIYVATEGKPYILRVSSPDDDSQYLDFLDYDKAVTLKTPPAGKVLDIGKMMG</sequence>
<dbReference type="Gene3D" id="2.50.20.20">
    <property type="match status" value="1"/>
</dbReference>
<dbReference type="RefSeq" id="WP_203881602.1">
    <property type="nucleotide sequence ID" value="NZ_BAABHH010000003.1"/>
</dbReference>
<dbReference type="InterPro" id="IPR006311">
    <property type="entry name" value="TAT_signal"/>
</dbReference>
<gene>
    <name evidence="2" type="ORF">Pka01_12380</name>
</gene>
<feature type="chain" id="PRO_5039365131" evidence="1">
    <location>
        <begin position="21"/>
        <end position="256"/>
    </location>
</feature>
<reference evidence="2 3" key="1">
    <citation type="submission" date="2021-01" db="EMBL/GenBank/DDBJ databases">
        <title>Whole genome shotgun sequence of Planotetraspora kaengkrachanensis NBRC 104272.</title>
        <authorList>
            <person name="Komaki H."/>
            <person name="Tamura T."/>
        </authorList>
    </citation>
    <scope>NUCLEOTIDE SEQUENCE [LARGE SCALE GENOMIC DNA]</scope>
    <source>
        <strain evidence="2 3">NBRC 104272</strain>
    </source>
</reference>
<keyword evidence="1" id="KW-0732">Signal</keyword>
<dbReference type="PROSITE" id="PS51257">
    <property type="entry name" value="PROKAR_LIPOPROTEIN"/>
    <property type="match status" value="1"/>
</dbReference>
<evidence type="ECO:0000313" key="2">
    <source>
        <dbReference type="EMBL" id="GIG78111.1"/>
    </source>
</evidence>
<evidence type="ECO:0000313" key="3">
    <source>
        <dbReference type="Proteomes" id="UP000630097"/>
    </source>
</evidence>
<dbReference type="Proteomes" id="UP000630097">
    <property type="component" value="Unassembled WGS sequence"/>
</dbReference>
<keyword evidence="2" id="KW-0449">Lipoprotein</keyword>
<comment type="caution">
    <text evidence="2">The sequence shown here is derived from an EMBL/GenBank/DDBJ whole genome shotgun (WGS) entry which is preliminary data.</text>
</comment>
<proteinExistence type="predicted"/>